<dbReference type="EMBL" id="OZ035837">
    <property type="protein sequence ID" value="CAL1581825.1"/>
    <property type="molecule type" value="Genomic_DNA"/>
</dbReference>
<dbReference type="AlphaFoldDB" id="A0AAV2JWI3"/>
<evidence type="ECO:0008006" key="3">
    <source>
        <dbReference type="Google" id="ProtNLM"/>
    </source>
</evidence>
<evidence type="ECO:0000313" key="2">
    <source>
        <dbReference type="Proteomes" id="UP001497482"/>
    </source>
</evidence>
<name>A0AAV2JWI3_KNICA</name>
<dbReference type="Proteomes" id="UP001497482">
    <property type="component" value="Chromosome 15"/>
</dbReference>
<evidence type="ECO:0000313" key="1">
    <source>
        <dbReference type="EMBL" id="CAL1581825.1"/>
    </source>
</evidence>
<keyword evidence="2" id="KW-1185">Reference proteome</keyword>
<organism evidence="1 2">
    <name type="scientific">Knipowitschia caucasica</name>
    <name type="common">Caucasian dwarf goby</name>
    <name type="synonym">Pomatoschistus caucasicus</name>
    <dbReference type="NCBI Taxonomy" id="637954"/>
    <lineage>
        <taxon>Eukaryota</taxon>
        <taxon>Metazoa</taxon>
        <taxon>Chordata</taxon>
        <taxon>Craniata</taxon>
        <taxon>Vertebrata</taxon>
        <taxon>Euteleostomi</taxon>
        <taxon>Actinopterygii</taxon>
        <taxon>Neopterygii</taxon>
        <taxon>Teleostei</taxon>
        <taxon>Neoteleostei</taxon>
        <taxon>Acanthomorphata</taxon>
        <taxon>Gobiaria</taxon>
        <taxon>Gobiiformes</taxon>
        <taxon>Gobioidei</taxon>
        <taxon>Gobiidae</taxon>
        <taxon>Gobiinae</taxon>
        <taxon>Knipowitschia</taxon>
    </lineage>
</organism>
<reference evidence="1 2" key="1">
    <citation type="submission" date="2024-04" db="EMBL/GenBank/DDBJ databases">
        <authorList>
            <person name="Waldvogel A.-M."/>
            <person name="Schoenle A."/>
        </authorList>
    </citation>
    <scope>NUCLEOTIDE SEQUENCE [LARGE SCALE GENOMIC DNA]</scope>
</reference>
<accession>A0AAV2JWI3</accession>
<protein>
    <recommendedName>
        <fullName evidence="3">Transposase</fullName>
    </recommendedName>
</protein>
<gene>
    <name evidence="1" type="ORF">KC01_LOCUS12542</name>
</gene>
<sequence length="71" mass="8255">MAIVHQISYQDSNYRRSIPAEERLSICLRFLATGDSYRTIAGSFRAGISTVSMLIPDVIQRWRHRVQLCLW</sequence>
<proteinExistence type="predicted"/>